<name>A0ABT5FFS0_9GAMM</name>
<proteinExistence type="predicted"/>
<organism evidence="1 2">
    <name type="scientific">Psychrosphaera algicola</name>
    <dbReference type="NCBI Taxonomy" id="3023714"/>
    <lineage>
        <taxon>Bacteria</taxon>
        <taxon>Pseudomonadati</taxon>
        <taxon>Pseudomonadota</taxon>
        <taxon>Gammaproteobacteria</taxon>
        <taxon>Alteromonadales</taxon>
        <taxon>Pseudoalteromonadaceae</taxon>
        <taxon>Psychrosphaera</taxon>
    </lineage>
</organism>
<protein>
    <submittedName>
        <fullName evidence="1">Uncharacterized protein</fullName>
    </submittedName>
</protein>
<dbReference type="EMBL" id="JAQOMS010000002">
    <property type="protein sequence ID" value="MDC2890399.1"/>
    <property type="molecule type" value="Genomic_DNA"/>
</dbReference>
<dbReference type="RefSeq" id="WP_272181606.1">
    <property type="nucleotide sequence ID" value="NZ_JAQOMS010000002.1"/>
</dbReference>
<reference evidence="1 2" key="1">
    <citation type="submission" date="2023-01" db="EMBL/GenBank/DDBJ databases">
        <title>Psychrosphaera sp. nov., isolated from marine algae.</title>
        <authorList>
            <person name="Bayburt H."/>
            <person name="Choi B.J."/>
            <person name="Kim J.M."/>
            <person name="Choi D.G."/>
            <person name="Jeon C.O."/>
        </authorList>
    </citation>
    <scope>NUCLEOTIDE SEQUENCE [LARGE SCALE GENOMIC DNA]</scope>
    <source>
        <strain evidence="1 2">G1-22</strain>
    </source>
</reference>
<dbReference type="Proteomes" id="UP001528411">
    <property type="component" value="Unassembled WGS sequence"/>
</dbReference>
<evidence type="ECO:0000313" key="2">
    <source>
        <dbReference type="Proteomes" id="UP001528411"/>
    </source>
</evidence>
<evidence type="ECO:0000313" key="1">
    <source>
        <dbReference type="EMBL" id="MDC2890399.1"/>
    </source>
</evidence>
<gene>
    <name evidence="1" type="ORF">PN838_18620</name>
</gene>
<sequence length="307" mass="34249">MKWIGIFIVILLVGMASLPFLATDKQRLVPEIKSVTADDAKIAQNVTKQFHRSIASKQAVQEFSLSNDELTAALNVASYSVPNIDIESRLTSLGLTLVATVKLEKRGFKRYVNVICMLTNGYEGADIDSCKIGSVTLPGDSLKPIIKYGLNKFVGKHSYDLWQHFITNLSFERNKLVVKNLDANMIKPALQASFNEAQNLVSGTSNLDKALVTNYIEHLSLQNYDSKSLMEPIRSAFSHVKEQTRNSPTDVRNRHVQAAIWALVIRYGNPKFGRLVGIPGKIGRGMSATLRNREDLALHFLYSAFYN</sequence>
<keyword evidence="2" id="KW-1185">Reference proteome</keyword>
<comment type="caution">
    <text evidence="1">The sequence shown here is derived from an EMBL/GenBank/DDBJ whole genome shotgun (WGS) entry which is preliminary data.</text>
</comment>
<accession>A0ABT5FFS0</accession>